<proteinExistence type="predicted"/>
<name>A0ACC2UTN1_9FUNG</name>
<comment type="caution">
    <text evidence="1">The sequence shown here is derived from an EMBL/GenBank/DDBJ whole genome shotgun (WGS) entry which is preliminary data.</text>
</comment>
<reference evidence="1" key="1">
    <citation type="submission" date="2022-04" db="EMBL/GenBank/DDBJ databases">
        <title>Genome of the entomopathogenic fungus Entomophthora muscae.</title>
        <authorList>
            <person name="Elya C."/>
            <person name="Lovett B.R."/>
            <person name="Lee E."/>
            <person name="Macias A.M."/>
            <person name="Hajek A.E."/>
            <person name="De Bivort B.L."/>
            <person name="Kasson M.T."/>
            <person name="De Fine Licht H.H."/>
            <person name="Stajich J.E."/>
        </authorList>
    </citation>
    <scope>NUCLEOTIDE SEQUENCE</scope>
    <source>
        <strain evidence="1">Berkeley</strain>
    </source>
</reference>
<evidence type="ECO:0000313" key="2">
    <source>
        <dbReference type="Proteomes" id="UP001165960"/>
    </source>
</evidence>
<keyword evidence="2" id="KW-1185">Reference proteome</keyword>
<evidence type="ECO:0000313" key="1">
    <source>
        <dbReference type="EMBL" id="KAJ9090475.1"/>
    </source>
</evidence>
<gene>
    <name evidence="1" type="ORF">DSO57_1001933</name>
</gene>
<dbReference type="Proteomes" id="UP001165960">
    <property type="component" value="Unassembled WGS sequence"/>
</dbReference>
<dbReference type="EMBL" id="QTSX02000004">
    <property type="protein sequence ID" value="KAJ9090475.1"/>
    <property type="molecule type" value="Genomic_DNA"/>
</dbReference>
<protein>
    <submittedName>
        <fullName evidence="1">Uncharacterized protein</fullName>
    </submittedName>
</protein>
<organism evidence="1 2">
    <name type="scientific">Entomophthora muscae</name>
    <dbReference type="NCBI Taxonomy" id="34485"/>
    <lineage>
        <taxon>Eukaryota</taxon>
        <taxon>Fungi</taxon>
        <taxon>Fungi incertae sedis</taxon>
        <taxon>Zoopagomycota</taxon>
        <taxon>Entomophthoromycotina</taxon>
        <taxon>Entomophthoromycetes</taxon>
        <taxon>Entomophthorales</taxon>
        <taxon>Entomophthoraceae</taxon>
        <taxon>Entomophthora</taxon>
    </lineage>
</organism>
<sequence length="460" mass="54091">MLPKIVLEEIFSLIDRKQLYKLRLLCLAFYQAAFPLLLRIHSLKQVKYIDYQRFLKKNGKHVEGLIIKQFDDYQALLSSGLSLSTIFPQLRLLERLAYKPNSPEGLSIVEDCLQLKNLKHVGLCYCNQPSFQRIFPLLSTLDSVFVDDMFWSSQDNWELCRGLNKLIVNSIYTDGDLNQILPRVPAEVKLITKEGWILPLNTKRGNHTWVYFKVGHLYFYLRLPHGPGYSKNMKSIGLSDVSSRSFIVIEEEHVFEEILKIPDFVEHFTVYTHSHDPHVFIDEYASNFSSLHLESYGDIINHGSLYQATKVSFGKISWIESKLCELTSDRFPNLQNLYISDTIPTENYYSNFYRFKPFPLAIDFFPHLIHFSSKAPQADWFWPKFLQAALKLQYIHTDYKPLNLLELENQRPFLQFMPYQDIFGESGELSESEQIKYRDEKHRINFFLVITSQEFARRKF</sequence>
<accession>A0ACC2UTN1</accession>